<organism evidence="4 5">
    <name type="scientific">Smittium megazygosporum</name>
    <dbReference type="NCBI Taxonomy" id="133381"/>
    <lineage>
        <taxon>Eukaryota</taxon>
        <taxon>Fungi</taxon>
        <taxon>Fungi incertae sedis</taxon>
        <taxon>Zoopagomycota</taxon>
        <taxon>Kickxellomycotina</taxon>
        <taxon>Harpellomycetes</taxon>
        <taxon>Harpellales</taxon>
        <taxon>Legeriomycetaceae</taxon>
        <taxon>Smittium</taxon>
    </lineage>
</organism>
<evidence type="ECO:0000259" key="3">
    <source>
        <dbReference type="PROSITE" id="PS51126"/>
    </source>
</evidence>
<dbReference type="Gene3D" id="1.25.40.20">
    <property type="entry name" value="Ankyrin repeat-containing domain"/>
    <property type="match status" value="1"/>
</dbReference>
<name>A0A2T9Y389_9FUNG</name>
<protein>
    <recommendedName>
        <fullName evidence="3">Dilute domain-containing protein</fullName>
    </recommendedName>
</protein>
<feature type="compositionally biased region" description="Low complexity" evidence="2">
    <location>
        <begin position="1170"/>
        <end position="1184"/>
    </location>
</feature>
<accession>A0A2T9Y389</accession>
<feature type="compositionally biased region" description="Polar residues" evidence="2">
    <location>
        <begin position="525"/>
        <end position="549"/>
    </location>
</feature>
<proteinExistence type="predicted"/>
<feature type="region of interest" description="Disordered" evidence="2">
    <location>
        <begin position="454"/>
        <end position="559"/>
    </location>
</feature>
<dbReference type="PANTHER" id="PTHR16027">
    <property type="entry name" value="DILUTE DOMAIN-CONTAINING PROTEIN YPR089W"/>
    <property type="match status" value="1"/>
</dbReference>
<evidence type="ECO:0000256" key="1">
    <source>
        <dbReference type="PROSITE-ProRule" id="PRU00023"/>
    </source>
</evidence>
<sequence>MIKVRTDKDVQIVADKSLSLSEKRTKLNLLLLNAAIENDVQLLSDLWSKWNPAGWLDINFRDEDFITPLIHASFYGNYSAAQFLLEKGAEVNLPDKSGWTALMWATNNSHDDIVKLLLENGASLEVKSLKGFTAMNIAATSTFGNNTDQLDPETCQVPALRPLSQIDQTLSLSPRNSSEQQLSPEFNIFDPSLDIPYSKKPNRQTKILELLQTSNSSHNISSLSPEDLQGQAVSPKAALTTTETTESSFENISTLNPLIKARLEEEDLLASEFDWNSVQPNQMYVVPLNSQGKFLLNLIQASESKLLSSSSPSSSNFDFASILFFAIRFVAFFSDDSNLTEFLQQIVATFISSSLKSKDNLDLLAHYHSNAQMLTYFLRRDSNLNQKTYVSRERLSKLAIDTYVQCCQAIISDLDECLDEAFLYFAKDPTLFDSVTFEDQSKVRTILNLFKPKSTENYHSNSLPPSGSNTTKNSFSNTISNEHSSSLGISGKPLQRTMSTRGSRPRRNKPSTEYLNSSEHPENLTLKSTSNSGSAVPPNSGTVTGTSSPAYPETPTKPKRKSLFFDKFNSFDFSGLSKLSHSNKNSIDSEPQQPVVSSSTSIQPPSARSKKGAEPLSSKNPQKYTNSSRKLTSFDVLNPKTIIQTIVEFTKTLSKHHMHPTLITSFVEQALYFLSAEMFNRVLTTKEFCCRSRALLIRMNLTTLEDWLSSHSFSQFSVSDFVKLNVFSPLIELLQLLQVLTSLTDLNSFIETIEGFKYLNMLHYDILIRNYRYEIGENKICPQIICYVQPSAARIKSQSENERRSNRNTYSFSHYSPPFRSSNEHNFFDFGDVKDKLSYYDHITSISHPSQFSFDNRPPTLLKHTKKNKHLSYQLPHLRSPTQVINVNESPDLSQTMEQTFISKKNSSLDKYRDSMFSVSNAMQNATLYDILCSVVGKPLGPDALDSDNTDSSSDSDLDSSSQFSDDDSNQMKSVDSLRTSPTSSGNNSSYHRSTVSTNSIRAFQNTGNHNSIEFKSRSGIVISENRKASNIMLSSFLDNLPNESKPSSKIEPKDTYDLFDANQIILTRSFPSTEQIVKYWANIKYECLKSCQNSNTNNLQPLNDLPLTVYIKNFALLESLLSTSSSSSDSTLDNNQSTNLQKSDSKTSGNDHSSPSPNPASKISPQFENVSNSSSPNKNSNSKSTDEPTFIPKLVVSNDSALSDSKSDSQDSSLQAPVPPTKPVKFYDIVDLIPILCDFPSL</sequence>
<feature type="compositionally biased region" description="Polar residues" evidence="2">
    <location>
        <begin position="1141"/>
        <end position="1169"/>
    </location>
</feature>
<dbReference type="STRING" id="133381.A0A2T9Y389"/>
<feature type="compositionally biased region" description="Polar residues" evidence="2">
    <location>
        <begin position="971"/>
        <end position="996"/>
    </location>
</feature>
<dbReference type="PROSITE" id="PS50297">
    <property type="entry name" value="ANK_REP_REGION"/>
    <property type="match status" value="2"/>
</dbReference>
<dbReference type="EMBL" id="MBFS01003417">
    <property type="protein sequence ID" value="PVU86777.1"/>
    <property type="molecule type" value="Genomic_DNA"/>
</dbReference>
<keyword evidence="5" id="KW-1185">Reference proteome</keyword>
<feature type="region of interest" description="Disordered" evidence="2">
    <location>
        <begin position="1125"/>
        <end position="1222"/>
    </location>
</feature>
<dbReference type="GO" id="GO:0051020">
    <property type="term" value="F:GTPase binding"/>
    <property type="evidence" value="ECO:0007669"/>
    <property type="project" value="TreeGrafter"/>
</dbReference>
<evidence type="ECO:0000313" key="4">
    <source>
        <dbReference type="EMBL" id="PVU86777.1"/>
    </source>
</evidence>
<dbReference type="Proteomes" id="UP000245609">
    <property type="component" value="Unassembled WGS sequence"/>
</dbReference>
<dbReference type="OrthoDB" id="426293at2759"/>
<feature type="repeat" description="ANK" evidence="1">
    <location>
        <begin position="64"/>
        <end position="96"/>
    </location>
</feature>
<feature type="compositionally biased region" description="Polar residues" evidence="2">
    <location>
        <begin position="617"/>
        <end position="627"/>
    </location>
</feature>
<feature type="repeat" description="ANK" evidence="1">
    <location>
        <begin position="97"/>
        <end position="129"/>
    </location>
</feature>
<dbReference type="AlphaFoldDB" id="A0A2T9Y389"/>
<evidence type="ECO:0000256" key="2">
    <source>
        <dbReference type="SAM" id="MobiDB-lite"/>
    </source>
</evidence>
<dbReference type="SUPFAM" id="SSF48403">
    <property type="entry name" value="Ankyrin repeat"/>
    <property type="match status" value="1"/>
</dbReference>
<gene>
    <name evidence="4" type="ORF">BB560_006606</name>
</gene>
<evidence type="ECO:0000313" key="5">
    <source>
        <dbReference type="Proteomes" id="UP000245609"/>
    </source>
</evidence>
<dbReference type="Pfam" id="PF12796">
    <property type="entry name" value="Ank_2"/>
    <property type="match status" value="1"/>
</dbReference>
<feature type="region of interest" description="Disordered" evidence="2">
    <location>
        <begin position="582"/>
        <end position="627"/>
    </location>
</feature>
<dbReference type="SMART" id="SM00248">
    <property type="entry name" value="ANK"/>
    <property type="match status" value="2"/>
</dbReference>
<feature type="compositionally biased region" description="Low complexity" evidence="2">
    <location>
        <begin position="1125"/>
        <end position="1140"/>
    </location>
</feature>
<dbReference type="PROSITE" id="PS51126">
    <property type="entry name" value="DILUTE"/>
    <property type="match status" value="1"/>
</dbReference>
<feature type="compositionally biased region" description="Acidic residues" evidence="2">
    <location>
        <begin position="945"/>
        <end position="958"/>
    </location>
</feature>
<dbReference type="InterPro" id="IPR002710">
    <property type="entry name" value="Dilute_dom"/>
</dbReference>
<dbReference type="PANTHER" id="PTHR16027:SF6">
    <property type="entry name" value="DILUTE DOMAIN-CONTAINING PROTEIN"/>
    <property type="match status" value="1"/>
</dbReference>
<dbReference type="Pfam" id="PF01843">
    <property type="entry name" value="DIL"/>
    <property type="match status" value="1"/>
</dbReference>
<feature type="domain" description="Dilute" evidence="3">
    <location>
        <begin position="337"/>
        <end position="797"/>
    </location>
</feature>
<feature type="compositionally biased region" description="Polar residues" evidence="2">
    <location>
        <begin position="582"/>
        <end position="606"/>
    </location>
</feature>
<dbReference type="InterPro" id="IPR052072">
    <property type="entry name" value="Vascular_dev_regulator"/>
</dbReference>
<dbReference type="PROSITE" id="PS50088">
    <property type="entry name" value="ANK_REPEAT"/>
    <property type="match status" value="2"/>
</dbReference>
<reference evidence="4 5" key="1">
    <citation type="journal article" date="2018" name="MBio">
        <title>Comparative Genomics Reveals the Core Gene Toolbox for the Fungus-Insect Symbiosis.</title>
        <authorList>
            <person name="Wang Y."/>
            <person name="Stata M."/>
            <person name="Wang W."/>
            <person name="Stajich J.E."/>
            <person name="White M.M."/>
            <person name="Moncalvo J.M."/>
        </authorList>
    </citation>
    <scope>NUCLEOTIDE SEQUENCE [LARGE SCALE GENOMIC DNA]</scope>
    <source>
        <strain evidence="4 5">SC-DP-2</strain>
    </source>
</reference>
<feature type="compositionally biased region" description="Polar residues" evidence="2">
    <location>
        <begin position="455"/>
        <end position="488"/>
    </location>
</feature>
<keyword evidence="1" id="KW-0040">ANK repeat</keyword>
<dbReference type="InterPro" id="IPR036770">
    <property type="entry name" value="Ankyrin_rpt-contain_sf"/>
</dbReference>
<comment type="caution">
    <text evidence="4">The sequence shown here is derived from an EMBL/GenBank/DDBJ whole genome shotgun (WGS) entry which is preliminary data.</text>
</comment>
<dbReference type="InterPro" id="IPR002110">
    <property type="entry name" value="Ankyrin_rpt"/>
</dbReference>
<dbReference type="SMART" id="SM01132">
    <property type="entry name" value="DIL"/>
    <property type="match status" value="1"/>
</dbReference>
<feature type="region of interest" description="Disordered" evidence="2">
    <location>
        <begin position="943"/>
        <end position="996"/>
    </location>
</feature>